<evidence type="ECO:0000313" key="3">
    <source>
        <dbReference type="Proteomes" id="UP001227192"/>
    </source>
</evidence>
<organism evidence="2 3">
    <name type="scientific">Penicillium thymicola</name>
    <dbReference type="NCBI Taxonomy" id="293382"/>
    <lineage>
        <taxon>Eukaryota</taxon>
        <taxon>Fungi</taxon>
        <taxon>Dikarya</taxon>
        <taxon>Ascomycota</taxon>
        <taxon>Pezizomycotina</taxon>
        <taxon>Eurotiomycetes</taxon>
        <taxon>Eurotiomycetidae</taxon>
        <taxon>Eurotiales</taxon>
        <taxon>Aspergillaceae</taxon>
        <taxon>Penicillium</taxon>
    </lineage>
</organism>
<reference evidence="2" key="1">
    <citation type="submission" date="2015-06" db="EMBL/GenBank/DDBJ databases">
        <authorList>
            <person name="Nguyen H."/>
        </authorList>
    </citation>
    <scope>NUCLEOTIDE SEQUENCE</scope>
    <source>
        <strain evidence="2">DAOM 180753</strain>
    </source>
</reference>
<reference evidence="2" key="2">
    <citation type="journal article" date="2016" name="Fungal Biol.">
        <title>Ochratoxin A production by Penicillium thymicola.</title>
        <authorList>
            <person name="Nguyen H.D.T."/>
            <person name="McMullin D.R."/>
            <person name="Ponomareva E."/>
            <person name="Riley R."/>
            <person name="Pomraning K.R."/>
            <person name="Baker S.E."/>
            <person name="Seifert K.A."/>
        </authorList>
    </citation>
    <scope>NUCLEOTIDE SEQUENCE</scope>
    <source>
        <strain evidence="2">DAOM 180753</strain>
    </source>
</reference>
<evidence type="ECO:0000313" key="2">
    <source>
        <dbReference type="EMBL" id="KAJ9485580.1"/>
    </source>
</evidence>
<protein>
    <submittedName>
        <fullName evidence="2">Uncharacterized protein</fullName>
    </submittedName>
</protein>
<comment type="caution">
    <text evidence="2">The sequence shown here is derived from an EMBL/GenBank/DDBJ whole genome shotgun (WGS) entry which is preliminary data.</text>
</comment>
<dbReference type="AlphaFoldDB" id="A0AAI9X6E4"/>
<proteinExistence type="predicted"/>
<keyword evidence="3" id="KW-1185">Reference proteome</keyword>
<name>A0AAI9X6E4_PENTH</name>
<dbReference type="EMBL" id="LACB01000258">
    <property type="protein sequence ID" value="KAJ9485580.1"/>
    <property type="molecule type" value="Genomic_DNA"/>
</dbReference>
<dbReference type="Proteomes" id="UP001227192">
    <property type="component" value="Unassembled WGS sequence"/>
</dbReference>
<feature type="region of interest" description="Disordered" evidence="1">
    <location>
        <begin position="64"/>
        <end position="129"/>
    </location>
</feature>
<gene>
    <name evidence="2" type="ORF">VN97_g7775</name>
</gene>
<accession>A0AAI9X6E4</accession>
<evidence type="ECO:0000256" key="1">
    <source>
        <dbReference type="SAM" id="MobiDB-lite"/>
    </source>
</evidence>
<sequence>MKNEKRHKEKSKKQLERISIKESQFHTKYIGEPLRVHGCPIFASSSIYLGNTIHITTAFYFKMSDNPDDRRRARKPQGFFSEKQQEQRNEAVRGQLEEDLPIRPKVKRGAPDDSQAESGSIKKKQERGT</sequence>